<protein>
    <submittedName>
        <fullName evidence="1">Uncharacterized protein</fullName>
    </submittedName>
</protein>
<accession>A0AAV7GYK6</accession>
<dbReference type="Proteomes" id="UP000775213">
    <property type="component" value="Unassembled WGS sequence"/>
</dbReference>
<sequence>MKDLLVPLHVGEEDILRILNIPDVEHLLFEVRYLTKYIEEEFLFKVAEKKAALFGLKSSRVIKDFKKSIAFKTIIQDHLQEAREHIYDVEVKALKQQCMDEGFTPGFPEGSSTRTAQGQI</sequence>
<comment type="caution">
    <text evidence="1">The sequence shown here is derived from an EMBL/GenBank/DDBJ whole genome shotgun (WGS) entry which is preliminary data.</text>
</comment>
<evidence type="ECO:0000313" key="2">
    <source>
        <dbReference type="Proteomes" id="UP000775213"/>
    </source>
</evidence>
<name>A0AAV7GYK6_DENCH</name>
<dbReference type="EMBL" id="JAGFBR010000009">
    <property type="protein sequence ID" value="KAH0461866.1"/>
    <property type="molecule type" value="Genomic_DNA"/>
</dbReference>
<keyword evidence="2" id="KW-1185">Reference proteome</keyword>
<dbReference type="AlphaFoldDB" id="A0AAV7GYK6"/>
<evidence type="ECO:0000313" key="1">
    <source>
        <dbReference type="EMBL" id="KAH0461866.1"/>
    </source>
</evidence>
<reference evidence="1 2" key="1">
    <citation type="journal article" date="2021" name="Hortic Res">
        <title>Chromosome-scale assembly of the Dendrobium chrysotoxum genome enhances the understanding of orchid evolution.</title>
        <authorList>
            <person name="Zhang Y."/>
            <person name="Zhang G.Q."/>
            <person name="Zhang D."/>
            <person name="Liu X.D."/>
            <person name="Xu X.Y."/>
            <person name="Sun W.H."/>
            <person name="Yu X."/>
            <person name="Zhu X."/>
            <person name="Wang Z.W."/>
            <person name="Zhao X."/>
            <person name="Zhong W.Y."/>
            <person name="Chen H."/>
            <person name="Yin W.L."/>
            <person name="Huang T."/>
            <person name="Niu S.C."/>
            <person name="Liu Z.J."/>
        </authorList>
    </citation>
    <scope>NUCLEOTIDE SEQUENCE [LARGE SCALE GENOMIC DNA]</scope>
    <source>
        <strain evidence="1">Lindl</strain>
    </source>
</reference>
<proteinExistence type="predicted"/>
<gene>
    <name evidence="1" type="ORF">IEQ34_009441</name>
</gene>
<organism evidence="1 2">
    <name type="scientific">Dendrobium chrysotoxum</name>
    <name type="common">Orchid</name>
    <dbReference type="NCBI Taxonomy" id="161865"/>
    <lineage>
        <taxon>Eukaryota</taxon>
        <taxon>Viridiplantae</taxon>
        <taxon>Streptophyta</taxon>
        <taxon>Embryophyta</taxon>
        <taxon>Tracheophyta</taxon>
        <taxon>Spermatophyta</taxon>
        <taxon>Magnoliopsida</taxon>
        <taxon>Liliopsida</taxon>
        <taxon>Asparagales</taxon>
        <taxon>Orchidaceae</taxon>
        <taxon>Epidendroideae</taxon>
        <taxon>Malaxideae</taxon>
        <taxon>Dendrobiinae</taxon>
        <taxon>Dendrobium</taxon>
    </lineage>
</organism>